<sequence>MEEWELVMLCLWYATLALIYGSLLFMVFSELVGCFRRWRSRRDAELAADRLLESVPDVAYQQLPGQECCVVCMEEYGHGESCFVMPGCAHMQHHLPSLQSIPCRLSAPSRCVNSSLWRADGRFIPPVGKERAARPGGRPVQARLVDLGGQRTDPIRAAGGRTWLLRELRLDPGGASRRGARRRQAADAWVAAAGSGGGVPSVQASPTTTSSAVDASSQDAAPVGDSVEERGERRRGRQKGRCHGKDLAAAGHSRGVEEGAAEHPWGNLWRREGSAAMRNSWAPPWERMTVEKKGNSGR</sequence>
<evidence type="ECO:0000313" key="3">
    <source>
        <dbReference type="EMBL" id="KAF8706977.1"/>
    </source>
</evidence>
<feature type="compositionally biased region" description="Basic and acidic residues" evidence="1">
    <location>
        <begin position="288"/>
        <end position="298"/>
    </location>
</feature>
<dbReference type="OrthoDB" id="644023at2759"/>
<feature type="compositionally biased region" description="Basic residues" evidence="1">
    <location>
        <begin position="233"/>
        <end position="242"/>
    </location>
</feature>
<name>A0A835BNM8_9POAL</name>
<keyword evidence="2" id="KW-1133">Transmembrane helix</keyword>
<organism evidence="3 4">
    <name type="scientific">Digitaria exilis</name>
    <dbReference type="NCBI Taxonomy" id="1010633"/>
    <lineage>
        <taxon>Eukaryota</taxon>
        <taxon>Viridiplantae</taxon>
        <taxon>Streptophyta</taxon>
        <taxon>Embryophyta</taxon>
        <taxon>Tracheophyta</taxon>
        <taxon>Spermatophyta</taxon>
        <taxon>Magnoliopsida</taxon>
        <taxon>Liliopsida</taxon>
        <taxon>Poales</taxon>
        <taxon>Poaceae</taxon>
        <taxon>PACMAD clade</taxon>
        <taxon>Panicoideae</taxon>
        <taxon>Panicodae</taxon>
        <taxon>Paniceae</taxon>
        <taxon>Anthephorinae</taxon>
        <taxon>Digitaria</taxon>
    </lineage>
</organism>
<evidence type="ECO:0000256" key="1">
    <source>
        <dbReference type="SAM" id="MobiDB-lite"/>
    </source>
</evidence>
<proteinExistence type="predicted"/>
<feature type="region of interest" description="Disordered" evidence="1">
    <location>
        <begin position="193"/>
        <end position="298"/>
    </location>
</feature>
<dbReference type="EMBL" id="JACEFO010001764">
    <property type="protein sequence ID" value="KAF8706977.1"/>
    <property type="molecule type" value="Genomic_DNA"/>
</dbReference>
<evidence type="ECO:0008006" key="5">
    <source>
        <dbReference type="Google" id="ProtNLM"/>
    </source>
</evidence>
<keyword evidence="2" id="KW-0472">Membrane</keyword>
<evidence type="ECO:0000313" key="4">
    <source>
        <dbReference type="Proteomes" id="UP000636709"/>
    </source>
</evidence>
<gene>
    <name evidence="3" type="ORF">HU200_030503</name>
</gene>
<keyword evidence="2" id="KW-0812">Transmembrane</keyword>
<comment type="caution">
    <text evidence="3">The sequence shown here is derived from an EMBL/GenBank/DDBJ whole genome shotgun (WGS) entry which is preliminary data.</text>
</comment>
<evidence type="ECO:0000256" key="2">
    <source>
        <dbReference type="SAM" id="Phobius"/>
    </source>
</evidence>
<dbReference type="AlphaFoldDB" id="A0A835BNM8"/>
<reference evidence="3" key="1">
    <citation type="submission" date="2020-07" db="EMBL/GenBank/DDBJ databases">
        <title>Genome sequence and genetic diversity analysis of an under-domesticated orphan crop, white fonio (Digitaria exilis).</title>
        <authorList>
            <person name="Bennetzen J.L."/>
            <person name="Chen S."/>
            <person name="Ma X."/>
            <person name="Wang X."/>
            <person name="Yssel A.E.J."/>
            <person name="Chaluvadi S.R."/>
            <person name="Johnson M."/>
            <person name="Gangashetty P."/>
            <person name="Hamidou F."/>
            <person name="Sanogo M.D."/>
            <person name="Zwaenepoel A."/>
            <person name="Wallace J."/>
            <person name="Van De Peer Y."/>
            <person name="Van Deynze A."/>
        </authorList>
    </citation>
    <scope>NUCLEOTIDE SEQUENCE</scope>
    <source>
        <tissue evidence="3">Leaves</tissue>
    </source>
</reference>
<protein>
    <recommendedName>
        <fullName evidence="5">RING-type domain-containing protein</fullName>
    </recommendedName>
</protein>
<keyword evidence="4" id="KW-1185">Reference proteome</keyword>
<feature type="compositionally biased region" description="Low complexity" evidence="1">
    <location>
        <begin position="200"/>
        <end position="223"/>
    </location>
</feature>
<accession>A0A835BNM8</accession>
<dbReference type="Proteomes" id="UP000636709">
    <property type="component" value="Unassembled WGS sequence"/>
</dbReference>
<feature type="transmembrane region" description="Helical" evidence="2">
    <location>
        <begin position="6"/>
        <end position="32"/>
    </location>
</feature>